<dbReference type="GO" id="GO:0031124">
    <property type="term" value="P:mRNA 3'-end processing"/>
    <property type="evidence" value="ECO:0007669"/>
    <property type="project" value="TreeGrafter"/>
</dbReference>
<dbReference type="GO" id="GO:0000993">
    <property type="term" value="F:RNA polymerase II complex binding"/>
    <property type="evidence" value="ECO:0007669"/>
    <property type="project" value="TreeGrafter"/>
</dbReference>
<evidence type="ECO:0000256" key="1">
    <source>
        <dbReference type="ARBA" id="ARBA00022481"/>
    </source>
</evidence>
<feature type="domain" description="CID" evidence="6">
    <location>
        <begin position="11"/>
        <end position="141"/>
    </location>
</feature>
<keyword evidence="2" id="KW-0597">Phosphoprotein</keyword>
<dbReference type="FunFam" id="1.25.40.90:FF:000020">
    <property type="entry name" value="regulation of nuclear pre-mRNA domain-containing protein 2 isoform X1"/>
    <property type="match status" value="1"/>
</dbReference>
<dbReference type="SMART" id="SM00582">
    <property type="entry name" value="RPR"/>
    <property type="match status" value="1"/>
</dbReference>
<dbReference type="PANTHER" id="PTHR12460">
    <property type="entry name" value="CYCLIN-DEPENDENT KINASE INHIBITOR-RELATED PROTEIN"/>
    <property type="match status" value="1"/>
</dbReference>
<dbReference type="PANTHER" id="PTHR12460:SF40">
    <property type="entry name" value="REGULATION OF NUCLEAR PRE-MRNA DOMAIN-CONTAINING PROTEIN 2"/>
    <property type="match status" value="1"/>
</dbReference>
<organism evidence="7 8">
    <name type="scientific">Hymenochirus boettgeri</name>
    <name type="common">Congo dwarf clawed frog</name>
    <dbReference type="NCBI Taxonomy" id="247094"/>
    <lineage>
        <taxon>Eukaryota</taxon>
        <taxon>Metazoa</taxon>
        <taxon>Chordata</taxon>
        <taxon>Craniata</taxon>
        <taxon>Vertebrata</taxon>
        <taxon>Euteleostomi</taxon>
        <taxon>Amphibia</taxon>
        <taxon>Batrachia</taxon>
        <taxon>Anura</taxon>
        <taxon>Pipoidea</taxon>
        <taxon>Pipidae</taxon>
        <taxon>Pipinae</taxon>
        <taxon>Hymenochirus</taxon>
    </lineage>
</organism>
<evidence type="ECO:0000256" key="5">
    <source>
        <dbReference type="ARBA" id="ARBA00067342"/>
    </source>
</evidence>
<proteinExistence type="predicted"/>
<keyword evidence="3" id="KW-0007">Acetylation</keyword>
<dbReference type="EMBL" id="JAACNH010000003">
    <property type="protein sequence ID" value="KAG8449861.1"/>
    <property type="molecule type" value="Genomic_DNA"/>
</dbReference>
<keyword evidence="8" id="KW-1185">Reference proteome</keyword>
<reference evidence="7" key="1">
    <citation type="thesis" date="2020" institute="ProQuest LLC" country="789 East Eisenhower Parkway, Ann Arbor, MI, USA">
        <title>Comparative Genomics and Chromosome Evolution.</title>
        <authorList>
            <person name="Mudd A.B."/>
        </authorList>
    </citation>
    <scope>NUCLEOTIDE SEQUENCE</scope>
    <source>
        <strain evidence="7">Female2</strain>
        <tissue evidence="7">Blood</tissue>
    </source>
</reference>
<evidence type="ECO:0000256" key="2">
    <source>
        <dbReference type="ARBA" id="ARBA00022553"/>
    </source>
</evidence>
<dbReference type="Proteomes" id="UP000812440">
    <property type="component" value="Chromosome 8_10"/>
</dbReference>
<dbReference type="OrthoDB" id="10069473at2759"/>
<gene>
    <name evidence="7" type="ORF">GDO86_016510</name>
</gene>
<dbReference type="Pfam" id="PF04818">
    <property type="entry name" value="CID"/>
    <property type="match status" value="1"/>
</dbReference>
<evidence type="ECO:0000256" key="4">
    <source>
        <dbReference type="ARBA" id="ARBA00062892"/>
    </source>
</evidence>
<comment type="caution">
    <text evidence="7">The sequence shown here is derived from an EMBL/GenBank/DDBJ whole genome shotgun (WGS) entry which is preliminary data.</text>
</comment>
<dbReference type="PROSITE" id="PS51391">
    <property type="entry name" value="CID"/>
    <property type="match status" value="1"/>
</dbReference>
<dbReference type="AlphaFoldDB" id="A0A8T2K5F4"/>
<accession>A0A8T2K5F4</accession>
<dbReference type="SUPFAM" id="SSF48464">
    <property type="entry name" value="ENTH/VHS domain"/>
    <property type="match status" value="1"/>
</dbReference>
<evidence type="ECO:0000256" key="3">
    <source>
        <dbReference type="ARBA" id="ARBA00022990"/>
    </source>
</evidence>
<name>A0A8T2K5F4_9PIPI</name>
<sequence length="144" mass="16480">MAAGGSSNKASVGALEASLDRKLQSVTNTMESIQSLSSWCIDNKKHHSTIVHYWLRWFRRSAFNHRLNLFYLANDVIQNCKRKNAIIYREAFAEVLPEAASLVRDASVSKSVERIFKIWEERNVYPEETVVAFKAALSTFVFFC</sequence>
<evidence type="ECO:0000313" key="7">
    <source>
        <dbReference type="EMBL" id="KAG8449861.1"/>
    </source>
</evidence>
<comment type="subunit">
    <text evidence="4">Associates with the RNA polymerase II complex.</text>
</comment>
<evidence type="ECO:0000313" key="8">
    <source>
        <dbReference type="Proteomes" id="UP000812440"/>
    </source>
</evidence>
<evidence type="ECO:0000259" key="6">
    <source>
        <dbReference type="PROSITE" id="PS51391"/>
    </source>
</evidence>
<dbReference type="InterPro" id="IPR008942">
    <property type="entry name" value="ENTH_VHS"/>
</dbReference>
<keyword evidence="1" id="KW-0488">Methylation</keyword>
<protein>
    <recommendedName>
        <fullName evidence="5">Regulation of nuclear pre-mRNA domain-containing protein 2</fullName>
    </recommendedName>
</protein>
<dbReference type="Gene3D" id="1.25.40.90">
    <property type="match status" value="1"/>
</dbReference>
<dbReference type="InterPro" id="IPR006569">
    <property type="entry name" value="CID_dom"/>
</dbReference>